<sequence length="106" mass="11548">MHARRRTIRFSGKEVTISAAVKDGVFGNDRKHTFSVTKIKKISNDPPGFSRPGRLTFTVEGASTDVVENPASGGDQVDMNTFCYGSLDTGRVRKLVAEIERAMNGS</sequence>
<dbReference type="STRING" id="218821.SAMN05421837_102380"/>
<organism evidence="1 2">
    <name type="scientific">Amycolatopsis pretoriensis</name>
    <dbReference type="NCBI Taxonomy" id="218821"/>
    <lineage>
        <taxon>Bacteria</taxon>
        <taxon>Bacillati</taxon>
        <taxon>Actinomycetota</taxon>
        <taxon>Actinomycetes</taxon>
        <taxon>Pseudonocardiales</taxon>
        <taxon>Pseudonocardiaceae</taxon>
        <taxon>Amycolatopsis</taxon>
    </lineage>
</organism>
<dbReference type="AlphaFoldDB" id="A0A1H5QD03"/>
<dbReference type="Proteomes" id="UP000198878">
    <property type="component" value="Unassembled WGS sequence"/>
</dbReference>
<dbReference type="RefSeq" id="WP_086682011.1">
    <property type="nucleotide sequence ID" value="NZ_FNUJ01000002.1"/>
</dbReference>
<accession>A0A1H5QD03</accession>
<dbReference type="OrthoDB" id="3626578at2"/>
<name>A0A1H5QD03_9PSEU</name>
<keyword evidence="2" id="KW-1185">Reference proteome</keyword>
<proteinExistence type="predicted"/>
<protein>
    <submittedName>
        <fullName evidence="1">Uncharacterized protein</fullName>
    </submittedName>
</protein>
<gene>
    <name evidence="1" type="ORF">SAMN05421837_102380</name>
</gene>
<evidence type="ECO:0000313" key="2">
    <source>
        <dbReference type="Proteomes" id="UP000198878"/>
    </source>
</evidence>
<dbReference type="EMBL" id="FNUJ01000002">
    <property type="protein sequence ID" value="SEF23734.1"/>
    <property type="molecule type" value="Genomic_DNA"/>
</dbReference>
<reference evidence="2" key="1">
    <citation type="submission" date="2016-10" db="EMBL/GenBank/DDBJ databases">
        <authorList>
            <person name="Varghese N."/>
            <person name="Submissions S."/>
        </authorList>
    </citation>
    <scope>NUCLEOTIDE SEQUENCE [LARGE SCALE GENOMIC DNA]</scope>
    <source>
        <strain evidence="2">DSM 44654</strain>
    </source>
</reference>
<evidence type="ECO:0000313" key="1">
    <source>
        <dbReference type="EMBL" id="SEF23734.1"/>
    </source>
</evidence>